<reference evidence="1 2" key="1">
    <citation type="submission" date="2019-02" db="EMBL/GenBank/DDBJ databases">
        <title>Deep-cultivation of Planctomycetes and their phenomic and genomic characterization uncovers novel biology.</title>
        <authorList>
            <person name="Wiegand S."/>
            <person name="Jogler M."/>
            <person name="Boedeker C."/>
            <person name="Pinto D."/>
            <person name="Vollmers J."/>
            <person name="Rivas-Marin E."/>
            <person name="Kohn T."/>
            <person name="Peeters S.H."/>
            <person name="Heuer A."/>
            <person name="Rast P."/>
            <person name="Oberbeckmann S."/>
            <person name="Bunk B."/>
            <person name="Jeske O."/>
            <person name="Meyerdierks A."/>
            <person name="Storesund J.E."/>
            <person name="Kallscheuer N."/>
            <person name="Luecker S."/>
            <person name="Lage O.M."/>
            <person name="Pohl T."/>
            <person name="Merkel B.J."/>
            <person name="Hornburger P."/>
            <person name="Mueller R.-W."/>
            <person name="Bruemmer F."/>
            <person name="Labrenz M."/>
            <person name="Spormann A.M."/>
            <person name="Op den Camp H."/>
            <person name="Overmann J."/>
            <person name="Amann R."/>
            <person name="Jetten M.S.M."/>
            <person name="Mascher T."/>
            <person name="Medema M.H."/>
            <person name="Devos D.P."/>
            <person name="Kaster A.-K."/>
            <person name="Ovreas L."/>
            <person name="Rohde M."/>
            <person name="Galperin M.Y."/>
            <person name="Jogler C."/>
        </authorList>
    </citation>
    <scope>NUCLEOTIDE SEQUENCE [LARGE SCALE GENOMIC DNA]</scope>
    <source>
        <strain evidence="1 2">Pla85_3_4</strain>
    </source>
</reference>
<sequence length="338" mass="37612">MEPAPGVNEIADQAMHDLVGQLPDHCAWARISVEAAHQGRQVELSVRIESPTIAGKRLEPSPAMLDRVTRLYADCLDCDSPWLRFTALAQPETSGDWSVETQFEYAPAASLSYEPRVISRPPMSPPLAALFEQYAGDSFDKHLCLDATLGHDAEWEFDSSAGKLRLSDGRHFDVQPIGVFCNLRATWRWAWDMPGESLAADKLLRLGQEHDTPELQQPVLTLDHAEPDCLALVACGLLDADFWFECDGPQDSIFLVGNYATPLTREREPDRLAYVVLEVIENFACDHRAMLEHFARSAGYRLGGSGDPRRLEAFSPQGKRLLAAFDKAGQLREIVLDP</sequence>
<protein>
    <submittedName>
        <fullName evidence="1">Uncharacterized protein</fullName>
    </submittedName>
</protein>
<organism evidence="1 2">
    <name type="scientific">Lignipirellula cremea</name>
    <dbReference type="NCBI Taxonomy" id="2528010"/>
    <lineage>
        <taxon>Bacteria</taxon>
        <taxon>Pseudomonadati</taxon>
        <taxon>Planctomycetota</taxon>
        <taxon>Planctomycetia</taxon>
        <taxon>Pirellulales</taxon>
        <taxon>Pirellulaceae</taxon>
        <taxon>Lignipirellula</taxon>
    </lineage>
</organism>
<keyword evidence="2" id="KW-1185">Reference proteome</keyword>
<accession>A0A518DMH5</accession>
<dbReference type="Proteomes" id="UP000317648">
    <property type="component" value="Chromosome"/>
</dbReference>
<dbReference type="AlphaFoldDB" id="A0A518DMH5"/>
<evidence type="ECO:0000313" key="2">
    <source>
        <dbReference type="Proteomes" id="UP000317648"/>
    </source>
</evidence>
<name>A0A518DMH5_9BACT</name>
<dbReference type="Pfam" id="PF21813">
    <property type="entry name" value="DUF6882"/>
    <property type="match status" value="1"/>
</dbReference>
<proteinExistence type="predicted"/>
<dbReference type="RefSeq" id="WP_145049506.1">
    <property type="nucleotide sequence ID" value="NZ_CP036433.1"/>
</dbReference>
<dbReference type="OrthoDB" id="7859927at2"/>
<gene>
    <name evidence="1" type="ORF">Pla8534_08150</name>
</gene>
<evidence type="ECO:0000313" key="1">
    <source>
        <dbReference type="EMBL" id="QDU93040.1"/>
    </source>
</evidence>
<dbReference type="EMBL" id="CP036433">
    <property type="protein sequence ID" value="QDU93040.1"/>
    <property type="molecule type" value="Genomic_DNA"/>
</dbReference>
<dbReference type="KEGG" id="lcre:Pla8534_08150"/>
<dbReference type="InterPro" id="IPR049249">
    <property type="entry name" value="DUF6882"/>
</dbReference>